<dbReference type="InterPro" id="IPR002121">
    <property type="entry name" value="HRDC_dom"/>
</dbReference>
<keyword evidence="2" id="KW-0539">Nucleus</keyword>
<organism evidence="5 6">
    <name type="scientific">Tetraparma gracilis</name>
    <dbReference type="NCBI Taxonomy" id="2962635"/>
    <lineage>
        <taxon>Eukaryota</taxon>
        <taxon>Sar</taxon>
        <taxon>Stramenopiles</taxon>
        <taxon>Ochrophyta</taxon>
        <taxon>Bolidophyceae</taxon>
        <taxon>Parmales</taxon>
        <taxon>Triparmaceae</taxon>
        <taxon>Tetraparma</taxon>
    </lineage>
</organism>
<dbReference type="InterPro" id="IPR010997">
    <property type="entry name" value="HRDC-like_sf"/>
</dbReference>
<evidence type="ECO:0000313" key="5">
    <source>
        <dbReference type="EMBL" id="GMI30318.1"/>
    </source>
</evidence>
<evidence type="ECO:0000256" key="1">
    <source>
        <dbReference type="ARBA" id="ARBA00004123"/>
    </source>
</evidence>
<keyword evidence="6" id="KW-1185">Reference proteome</keyword>
<dbReference type="Gene3D" id="1.10.150.80">
    <property type="entry name" value="HRDC domain"/>
    <property type="match status" value="1"/>
</dbReference>
<gene>
    <name evidence="5" type="ORF">TeGR_g14633</name>
</gene>
<evidence type="ECO:0000256" key="3">
    <source>
        <dbReference type="SAM" id="MobiDB-lite"/>
    </source>
</evidence>
<feature type="domain" description="HRDC" evidence="4">
    <location>
        <begin position="493"/>
        <end position="573"/>
    </location>
</feature>
<feature type="compositionally biased region" description="Pro residues" evidence="3">
    <location>
        <begin position="1"/>
        <end position="19"/>
    </location>
</feature>
<dbReference type="PANTHER" id="PTHR12124:SF47">
    <property type="entry name" value="EXOSOME COMPONENT 10"/>
    <property type="match status" value="1"/>
</dbReference>
<dbReference type="EMBL" id="BRYB01001648">
    <property type="protein sequence ID" value="GMI30318.1"/>
    <property type="molecule type" value="Genomic_DNA"/>
</dbReference>
<dbReference type="InterPro" id="IPR002562">
    <property type="entry name" value="3'-5'_exonuclease_dom"/>
</dbReference>
<dbReference type="SUPFAM" id="SSF53098">
    <property type="entry name" value="Ribonuclease H-like"/>
    <property type="match status" value="1"/>
</dbReference>
<evidence type="ECO:0000259" key="4">
    <source>
        <dbReference type="PROSITE" id="PS50967"/>
    </source>
</evidence>
<proteinExistence type="predicted"/>
<feature type="region of interest" description="Disordered" evidence="3">
    <location>
        <begin position="1"/>
        <end position="23"/>
    </location>
</feature>
<dbReference type="Gene3D" id="3.30.420.10">
    <property type="entry name" value="Ribonuclease H-like superfamily/Ribonuclease H"/>
    <property type="match status" value="1"/>
</dbReference>
<dbReference type="Proteomes" id="UP001165060">
    <property type="component" value="Unassembled WGS sequence"/>
</dbReference>
<feature type="compositionally biased region" description="Low complexity" evidence="3">
    <location>
        <begin position="654"/>
        <end position="670"/>
    </location>
</feature>
<dbReference type="SMART" id="SM00474">
    <property type="entry name" value="35EXOc"/>
    <property type="match status" value="1"/>
</dbReference>
<feature type="non-terminal residue" evidence="5">
    <location>
        <position position="719"/>
    </location>
</feature>
<comment type="subcellular location">
    <subcellularLocation>
        <location evidence="1">Nucleus</location>
    </subcellularLocation>
</comment>
<reference evidence="5 6" key="1">
    <citation type="journal article" date="2023" name="Commun. Biol.">
        <title>Genome analysis of Parmales, the sister group of diatoms, reveals the evolutionary specialization of diatoms from phago-mixotrophs to photoautotrophs.</title>
        <authorList>
            <person name="Ban H."/>
            <person name="Sato S."/>
            <person name="Yoshikawa S."/>
            <person name="Yamada K."/>
            <person name="Nakamura Y."/>
            <person name="Ichinomiya M."/>
            <person name="Sato N."/>
            <person name="Blanc-Mathieu R."/>
            <person name="Endo H."/>
            <person name="Kuwata A."/>
            <person name="Ogata H."/>
        </authorList>
    </citation>
    <scope>NUCLEOTIDE SEQUENCE [LARGE SCALE GENOMIC DNA]</scope>
</reference>
<comment type="caution">
    <text evidence="5">The sequence shown here is derived from an EMBL/GenBank/DDBJ whole genome shotgun (WGS) entry which is preliminary data.</text>
</comment>
<feature type="region of interest" description="Disordered" evidence="3">
    <location>
        <begin position="654"/>
        <end position="719"/>
    </location>
</feature>
<dbReference type="SMART" id="SM00341">
    <property type="entry name" value="HRDC"/>
    <property type="match status" value="1"/>
</dbReference>
<dbReference type="PROSITE" id="PS50967">
    <property type="entry name" value="HRDC"/>
    <property type="match status" value="1"/>
</dbReference>
<evidence type="ECO:0000256" key="2">
    <source>
        <dbReference type="ARBA" id="ARBA00023242"/>
    </source>
</evidence>
<dbReference type="InterPro" id="IPR012337">
    <property type="entry name" value="RNaseH-like_sf"/>
</dbReference>
<sequence>MPPPSPPPTPGGDPTPAQPTPASAHISALISSLALGARAASSLHTADSFAFHASFPAFSRLSQAAQGQAERLLEELSSAASFASSCEPASARAAALERSAAADPERWDQCADVIEALLDAACEQLSPATGARGPARAAAALLAQGAAASSGMPKPQKAYTFAAVDNSRRAPFVPRVPAGKPHAAEPLELKPAPGHGLAGVAEDEGRVVAPAHHYGHPYLPEIRGLQFQPFQLDAPPPLPATGLGGTLHPVDALDRRTGFLSHEGAALVETEADLARLSRRLAGPGVREIAVDLEHHSHRSFAGFTCLIQLSVRPSPAPPASGDLIDAANDFVIDALSLRRSIPSLLAPAFADPSIVKVMHGADSDVLWLQRDFGIYVVNLFDTYRSSRLLGYPARSLKHLLERHAGYAADKSRQLADWRERPLPPALLSYARGDTHFLLDVYDRVRRELGERGDGSARQVLEDSRAVCLRRYEAEPFWTDGWRSLLRAGDGLSPRQEACLSALWDWRDQLARDRDESPGYVCPGQALVRVSRQLPTKLGGLLAAFNPVPPLVDEQKEVMLAAIAASAEAAAPAPAPAPPPGRPPRTPISITTSADSISQLRASASPFSFKPADGDGGDAAAEGGAPPPPKPAGGRAVMSPVLGTEQLYKQAGWLSSPSNLSAPSNLPASAESPRHSPDEEVVVAAGNRGGSTSDYPGHSIEGRGVALGGGGGGEAGRRS</sequence>
<accession>A0ABQ6MQQ4</accession>
<feature type="region of interest" description="Disordered" evidence="3">
    <location>
        <begin position="606"/>
        <end position="637"/>
    </location>
</feature>
<feature type="compositionally biased region" description="Gly residues" evidence="3">
    <location>
        <begin position="705"/>
        <end position="719"/>
    </location>
</feature>
<dbReference type="PANTHER" id="PTHR12124">
    <property type="entry name" value="POLYMYOSITIS/SCLERODERMA AUTOANTIGEN-RELATED"/>
    <property type="match status" value="1"/>
</dbReference>
<protein>
    <recommendedName>
        <fullName evidence="4">HRDC domain-containing protein</fullName>
    </recommendedName>
</protein>
<dbReference type="InterPro" id="IPR045092">
    <property type="entry name" value="Rrp6-like"/>
</dbReference>
<feature type="region of interest" description="Disordered" evidence="3">
    <location>
        <begin position="571"/>
        <end position="590"/>
    </location>
</feature>
<name>A0ABQ6MQQ4_9STRA</name>
<dbReference type="InterPro" id="IPR044876">
    <property type="entry name" value="HRDC_dom_sf"/>
</dbReference>
<dbReference type="SUPFAM" id="SSF47819">
    <property type="entry name" value="HRDC-like"/>
    <property type="match status" value="1"/>
</dbReference>
<dbReference type="Pfam" id="PF00570">
    <property type="entry name" value="HRDC"/>
    <property type="match status" value="1"/>
</dbReference>
<dbReference type="Pfam" id="PF01612">
    <property type="entry name" value="DNA_pol_A_exo1"/>
    <property type="match status" value="1"/>
</dbReference>
<feature type="compositionally biased region" description="Pro residues" evidence="3">
    <location>
        <begin position="573"/>
        <end position="586"/>
    </location>
</feature>
<dbReference type="InterPro" id="IPR036397">
    <property type="entry name" value="RNaseH_sf"/>
</dbReference>
<evidence type="ECO:0000313" key="6">
    <source>
        <dbReference type="Proteomes" id="UP001165060"/>
    </source>
</evidence>